<gene>
    <name evidence="2" type="ORF">LNV07_22980</name>
</gene>
<evidence type="ECO:0000313" key="3">
    <source>
        <dbReference type="Proteomes" id="UP001209701"/>
    </source>
</evidence>
<keyword evidence="3" id="KW-1185">Reference proteome</keyword>
<dbReference type="PANTHER" id="PTHR47619">
    <property type="entry name" value="METALLO-HYDROLASE YYCJ-RELATED"/>
    <property type="match status" value="1"/>
</dbReference>
<evidence type="ECO:0000313" key="2">
    <source>
        <dbReference type="EMBL" id="MCV2370962.1"/>
    </source>
</evidence>
<dbReference type="InterPro" id="IPR001279">
    <property type="entry name" value="Metallo-B-lactamas"/>
</dbReference>
<dbReference type="EMBL" id="JAJIRN010000011">
    <property type="protein sequence ID" value="MCV2370962.1"/>
    <property type="molecule type" value="Genomic_DNA"/>
</dbReference>
<dbReference type="Pfam" id="PF12706">
    <property type="entry name" value="Lactamase_B_2"/>
    <property type="match status" value="1"/>
</dbReference>
<protein>
    <submittedName>
        <fullName evidence="2">MBL fold metallo-hydrolase</fullName>
    </submittedName>
</protein>
<name>A0ABT2YLT4_9BURK</name>
<dbReference type="RefSeq" id="WP_263573541.1">
    <property type="nucleotide sequence ID" value="NZ_JAJIRN010000011.1"/>
</dbReference>
<evidence type="ECO:0000259" key="1">
    <source>
        <dbReference type="SMART" id="SM00849"/>
    </source>
</evidence>
<feature type="domain" description="Metallo-beta-lactamase" evidence="1">
    <location>
        <begin position="11"/>
        <end position="194"/>
    </location>
</feature>
<dbReference type="InterPro" id="IPR036866">
    <property type="entry name" value="RibonucZ/Hydroxyglut_hydro"/>
</dbReference>
<dbReference type="SUPFAM" id="SSF56281">
    <property type="entry name" value="Metallo-hydrolase/oxidoreductase"/>
    <property type="match status" value="1"/>
</dbReference>
<proteinExistence type="predicted"/>
<organism evidence="2 3">
    <name type="scientific">Roseateles oligotrophus</name>
    <dbReference type="NCBI Taxonomy" id="1769250"/>
    <lineage>
        <taxon>Bacteria</taxon>
        <taxon>Pseudomonadati</taxon>
        <taxon>Pseudomonadota</taxon>
        <taxon>Betaproteobacteria</taxon>
        <taxon>Burkholderiales</taxon>
        <taxon>Sphaerotilaceae</taxon>
        <taxon>Roseateles</taxon>
    </lineage>
</organism>
<comment type="caution">
    <text evidence="2">The sequence shown here is derived from an EMBL/GenBank/DDBJ whole genome shotgun (WGS) entry which is preliminary data.</text>
</comment>
<dbReference type="PANTHER" id="PTHR47619:SF1">
    <property type="entry name" value="EXODEOXYRIBONUCLEASE WALJ"/>
    <property type="match status" value="1"/>
</dbReference>
<dbReference type="Gene3D" id="3.60.15.10">
    <property type="entry name" value="Ribonuclease Z/Hydroxyacylglutathione hydrolase-like"/>
    <property type="match status" value="1"/>
</dbReference>
<dbReference type="InterPro" id="IPR052533">
    <property type="entry name" value="WalJ/YycJ-like"/>
</dbReference>
<dbReference type="SMART" id="SM00849">
    <property type="entry name" value="Lactamase_B"/>
    <property type="match status" value="1"/>
</dbReference>
<sequence>MRFCSLGSGSGGNASLVEASQGITQTRLLVDCGFSLRELTRRLQRVGSSPTELDAIFITHEHGDHSGCALNLAQRYRIPLWTSRGTWRAIAPLVAANFDPTLLHLIKDGESADLGDIQIDAFAVPHDANEPLHLRCSDGAQTLGLITDLGHPSASVAQALQGCRALLLECNHDEAMLRASSYPAGLKRRILGSHGHLSNEAAGELLGQCLHPKLKHVIAAHLSESNNSPELAAAALAKTLGRRADEIPVASQTEGSPWFDLD</sequence>
<accession>A0ABT2YLT4</accession>
<dbReference type="Proteomes" id="UP001209701">
    <property type="component" value="Unassembled WGS sequence"/>
</dbReference>
<reference evidence="2 3" key="1">
    <citation type="submission" date="2021-11" db="EMBL/GenBank/DDBJ databases">
        <authorList>
            <person name="Liang Q."/>
            <person name="Mou H."/>
            <person name="Liu Z."/>
        </authorList>
    </citation>
    <scope>NUCLEOTIDE SEQUENCE [LARGE SCALE GENOMIC DNA]</scope>
    <source>
        <strain evidence="2 3">CHU3</strain>
    </source>
</reference>